<evidence type="ECO:0000256" key="1">
    <source>
        <dbReference type="SAM" id="MobiDB-lite"/>
    </source>
</evidence>
<dbReference type="WBParaSite" id="BTMF_0001722801-mRNA-1">
    <property type="protein sequence ID" value="BTMF_0001722801-mRNA-1"/>
    <property type="gene ID" value="BTMF_0001722801"/>
</dbReference>
<organism evidence="4">
    <name type="scientific">Brugia timori</name>
    <dbReference type="NCBI Taxonomy" id="42155"/>
    <lineage>
        <taxon>Eukaryota</taxon>
        <taxon>Metazoa</taxon>
        <taxon>Ecdysozoa</taxon>
        <taxon>Nematoda</taxon>
        <taxon>Chromadorea</taxon>
        <taxon>Rhabditida</taxon>
        <taxon>Spirurina</taxon>
        <taxon>Spiruromorpha</taxon>
        <taxon>Filarioidea</taxon>
        <taxon>Onchocercidae</taxon>
        <taxon>Brugia</taxon>
    </lineage>
</organism>
<sequence>MSEEELTGNSSKKNKHRSSPLMESSKPTDNKNPISPSALEMLMTKLEKLTTKEKEKGMI</sequence>
<feature type="compositionally biased region" description="Polar residues" evidence="1">
    <location>
        <begin position="21"/>
        <end position="35"/>
    </location>
</feature>
<dbReference type="Proteomes" id="UP000280834">
    <property type="component" value="Unassembled WGS sequence"/>
</dbReference>
<evidence type="ECO:0000313" key="2">
    <source>
        <dbReference type="EMBL" id="VDO52922.1"/>
    </source>
</evidence>
<protein>
    <submittedName>
        <fullName evidence="4">Ovule protein</fullName>
    </submittedName>
</protein>
<gene>
    <name evidence="2" type="ORF">BTMF_LOCUS15200</name>
</gene>
<name>A0A0R3RB12_9BILA</name>
<evidence type="ECO:0000313" key="4">
    <source>
        <dbReference type="WBParaSite" id="BTMF_0001722801-mRNA-1"/>
    </source>
</evidence>
<dbReference type="STRING" id="42155.A0A0R3RB12"/>
<reference evidence="2 3" key="2">
    <citation type="submission" date="2018-11" db="EMBL/GenBank/DDBJ databases">
        <authorList>
            <consortium name="Pathogen Informatics"/>
        </authorList>
    </citation>
    <scope>NUCLEOTIDE SEQUENCE [LARGE SCALE GENOMIC DNA]</scope>
</reference>
<accession>A0A0R3RB12</accession>
<keyword evidence="3" id="KW-1185">Reference proteome</keyword>
<feature type="compositionally biased region" description="Basic and acidic residues" evidence="1">
    <location>
        <begin position="45"/>
        <end position="59"/>
    </location>
</feature>
<feature type="region of interest" description="Disordered" evidence="1">
    <location>
        <begin position="1"/>
        <end position="59"/>
    </location>
</feature>
<proteinExistence type="predicted"/>
<dbReference type="EMBL" id="UZAG01022222">
    <property type="protein sequence ID" value="VDO52922.1"/>
    <property type="molecule type" value="Genomic_DNA"/>
</dbReference>
<dbReference type="AlphaFoldDB" id="A0A0R3RB12"/>
<reference evidence="4" key="1">
    <citation type="submission" date="2017-02" db="UniProtKB">
        <authorList>
            <consortium name="WormBaseParasite"/>
        </authorList>
    </citation>
    <scope>IDENTIFICATION</scope>
</reference>
<evidence type="ECO:0000313" key="3">
    <source>
        <dbReference type="Proteomes" id="UP000280834"/>
    </source>
</evidence>